<protein>
    <submittedName>
        <fullName evidence="1">Uncharacterized protein</fullName>
    </submittedName>
</protein>
<keyword evidence="2" id="KW-1185">Reference proteome</keyword>
<reference evidence="1 2" key="1">
    <citation type="submission" date="2017-02" db="EMBL/GenBank/DDBJ databases">
        <title>Paraburkholderia sophoroidis sp. nov. and Paraburkholderia steynii sp. nov. rhizobial symbionts of the fynbos legume Hypocalyptus sophoroides.</title>
        <authorList>
            <person name="Steenkamp E.T."/>
            <person name="Beukes C.W."/>
            <person name="Van Zyl E."/>
            <person name="Avontuur J."/>
            <person name="Chan W.Y."/>
            <person name="Hassen A."/>
            <person name="Palmer M."/>
            <person name="Mthombeni L."/>
            <person name="Phalane F."/>
            <person name="Sereme K."/>
            <person name="Venter S.N."/>
        </authorList>
    </citation>
    <scope>NUCLEOTIDE SEQUENCE [LARGE SCALE GENOMIC DNA]</scope>
    <source>
        <strain evidence="1 2">HC1.1ba</strain>
    </source>
</reference>
<organism evidence="1 2">
    <name type="scientific">Paraburkholderia steynii</name>
    <dbReference type="NCBI Taxonomy" id="1245441"/>
    <lineage>
        <taxon>Bacteria</taxon>
        <taxon>Pseudomonadati</taxon>
        <taxon>Pseudomonadota</taxon>
        <taxon>Betaproteobacteria</taxon>
        <taxon>Burkholderiales</taxon>
        <taxon>Burkholderiaceae</taxon>
        <taxon>Paraburkholderia</taxon>
    </lineage>
</organism>
<dbReference type="EMBL" id="MWML01000024">
    <property type="protein sequence ID" value="TCG08871.1"/>
    <property type="molecule type" value="Genomic_DNA"/>
</dbReference>
<accession>A0A4R0XQI0</accession>
<evidence type="ECO:0000313" key="1">
    <source>
        <dbReference type="EMBL" id="TCG08871.1"/>
    </source>
</evidence>
<dbReference type="Proteomes" id="UP000294200">
    <property type="component" value="Unassembled WGS sequence"/>
</dbReference>
<name>A0A4R0XQI0_9BURK</name>
<comment type="caution">
    <text evidence="1">The sequence shown here is derived from an EMBL/GenBank/DDBJ whole genome shotgun (WGS) entry which is preliminary data.</text>
</comment>
<sequence>MRLIDRIDRLIEALERPQLKPEETLWKSEQIADWLGLSKQTVELRVVTRPDFPAALRPVDSKQAQRRWFASDVMKWARSTAGTIPASRPGRRRRAV</sequence>
<dbReference type="AlphaFoldDB" id="A0A4R0XQI0"/>
<evidence type="ECO:0000313" key="2">
    <source>
        <dbReference type="Proteomes" id="UP000294200"/>
    </source>
</evidence>
<gene>
    <name evidence="1" type="ORF">BZM27_09230</name>
</gene>
<proteinExistence type="predicted"/>